<keyword evidence="1" id="KW-0175">Coiled coil</keyword>
<dbReference type="SUPFAM" id="SSF141868">
    <property type="entry name" value="EAL domain-like"/>
    <property type="match status" value="1"/>
</dbReference>
<dbReference type="PANTHER" id="PTHR33121">
    <property type="entry name" value="CYCLIC DI-GMP PHOSPHODIESTERASE PDEF"/>
    <property type="match status" value="1"/>
</dbReference>
<dbReference type="CDD" id="cd01949">
    <property type="entry name" value="GGDEF"/>
    <property type="match status" value="1"/>
</dbReference>
<dbReference type="Pfam" id="PF13426">
    <property type="entry name" value="PAS_9"/>
    <property type="match status" value="1"/>
</dbReference>
<dbReference type="InterPro" id="IPR035965">
    <property type="entry name" value="PAS-like_dom_sf"/>
</dbReference>
<dbReference type="SUPFAM" id="SSF55785">
    <property type="entry name" value="PYP-like sensor domain (PAS domain)"/>
    <property type="match status" value="1"/>
</dbReference>
<dbReference type="GO" id="GO:0071111">
    <property type="term" value="F:cyclic-guanylate-specific phosphodiesterase activity"/>
    <property type="evidence" value="ECO:0007669"/>
    <property type="project" value="InterPro"/>
</dbReference>
<dbReference type="Proteomes" id="UP000034410">
    <property type="component" value="Chromosome"/>
</dbReference>
<dbReference type="Gene3D" id="3.30.450.20">
    <property type="entry name" value="PAS domain"/>
    <property type="match status" value="1"/>
</dbReference>
<dbReference type="OrthoDB" id="7052318at2"/>
<feature type="domain" description="EAL" evidence="2">
    <location>
        <begin position="445"/>
        <end position="695"/>
    </location>
</feature>
<dbReference type="Pfam" id="PF00990">
    <property type="entry name" value="GGDEF"/>
    <property type="match status" value="1"/>
</dbReference>
<dbReference type="InterPro" id="IPR029787">
    <property type="entry name" value="Nucleotide_cyclase"/>
</dbReference>
<dbReference type="NCBIfam" id="TIGR00254">
    <property type="entry name" value="GGDEF"/>
    <property type="match status" value="1"/>
</dbReference>
<dbReference type="InterPro" id="IPR050706">
    <property type="entry name" value="Cyclic-di-GMP_PDE-like"/>
</dbReference>
<dbReference type="NCBIfam" id="TIGR00229">
    <property type="entry name" value="sensory_box"/>
    <property type="match status" value="1"/>
</dbReference>
<dbReference type="Pfam" id="PF00563">
    <property type="entry name" value="EAL"/>
    <property type="match status" value="1"/>
</dbReference>
<dbReference type="Gene3D" id="3.20.20.450">
    <property type="entry name" value="EAL domain"/>
    <property type="match status" value="1"/>
</dbReference>
<dbReference type="InterPro" id="IPR001633">
    <property type="entry name" value="EAL_dom"/>
</dbReference>
<dbReference type="SMART" id="SM00052">
    <property type="entry name" value="EAL"/>
    <property type="match status" value="1"/>
</dbReference>
<dbReference type="RefSeq" id="WP_046859369.1">
    <property type="nucleotide sequence ID" value="NZ_CP011412.1"/>
</dbReference>
<keyword evidence="5" id="KW-1185">Reference proteome</keyword>
<dbReference type="SUPFAM" id="SSF52172">
    <property type="entry name" value="CheY-like"/>
    <property type="match status" value="1"/>
</dbReference>
<evidence type="ECO:0000259" key="2">
    <source>
        <dbReference type="PROSITE" id="PS50883"/>
    </source>
</evidence>
<dbReference type="InterPro" id="IPR043128">
    <property type="entry name" value="Rev_trsase/Diguanyl_cyclase"/>
</dbReference>
<feature type="domain" description="GGDEF" evidence="3">
    <location>
        <begin position="301"/>
        <end position="430"/>
    </location>
</feature>
<dbReference type="AlphaFoldDB" id="A0A0F7JYR3"/>
<dbReference type="InterPro" id="IPR000014">
    <property type="entry name" value="PAS"/>
</dbReference>
<dbReference type="SMART" id="SM00267">
    <property type="entry name" value="GGDEF"/>
    <property type="match status" value="1"/>
</dbReference>
<evidence type="ECO:0000256" key="1">
    <source>
        <dbReference type="SAM" id="Coils"/>
    </source>
</evidence>
<proteinExistence type="predicted"/>
<dbReference type="InterPro" id="IPR011006">
    <property type="entry name" value="CheY-like_superfamily"/>
</dbReference>
<accession>A0A0F7JYR3</accession>
<evidence type="ECO:0000259" key="3">
    <source>
        <dbReference type="PROSITE" id="PS50887"/>
    </source>
</evidence>
<gene>
    <name evidence="4" type="ORF">AAY24_08815</name>
</gene>
<reference evidence="4 5" key="1">
    <citation type="journal article" date="2015" name="Genome Announc.">
        <title>Complete Genome Sequence of Sedimenticola thiotaurini Strain SIP-G1, a Polyphosphate- and Polyhydroxyalkanoate-Accumulating Sulfur-Oxidizing Gammaproteobacterium Isolated from Salt Marsh Sediments.</title>
        <authorList>
            <person name="Flood B.E."/>
            <person name="Jones D.S."/>
            <person name="Bailey J.V."/>
        </authorList>
    </citation>
    <scope>NUCLEOTIDE SEQUENCE [LARGE SCALE GENOMIC DNA]</scope>
    <source>
        <strain evidence="4 5">SIP-G1</strain>
    </source>
</reference>
<dbReference type="PROSITE" id="PS50883">
    <property type="entry name" value="EAL"/>
    <property type="match status" value="1"/>
</dbReference>
<dbReference type="Gene3D" id="3.30.70.270">
    <property type="match status" value="1"/>
</dbReference>
<dbReference type="InterPro" id="IPR035919">
    <property type="entry name" value="EAL_sf"/>
</dbReference>
<sequence>MNGNPETDISIRLLVIESSLNEAEAHISTLRNAGLIIHPTVAVDDEALLDIADDEKPELILLSLPEPLDKLTAILKLCKAAFADTPYVIIYKDPATDPATLIQTMRDGARDVVCANDPDHLQLVVMRESEEIYLRKELAETREKLKEAEALCSTLIESSQDAIAYIHEGMHMQANPAYLEMFGFVDMDELEGLPILDLIPAKDHKTIKSFLRTLGREHTELNIACQNSAGEVFDAKLEFSPATFDGEPCTQLIIRNEAQNKELEQTIELLSNQDAQTGLANRQYFMAKMEQQIATSSETDTGCSLFYIVIDDFREIRSHIGITASDNLLKELADLLSENIDKEELLARFGDHSFTILSPKHNSIDVETMAERLRLLVEEYIYQEINVTCSIGVSLFDPDSPGSQDFINRAYHAYEAARNGGGNRYSCYDASEMQASYGEDNTGDEARINELIEHALEHDRFRLVYQPIVSLQGDSREHYAVLTRLLDNNNEEILPDHFIRYAKQGEQMAKVDRWVIDKAIEELSEQRKEGKKVNFFISISSSGLEDEGMLLWICDCLRKYSAKGPWITFQIQDKDLRNHIQNAKKLIEGLKKIKCQLAIDQFGSNPKADTLLKHLPVDFVKFDFELMQDLASNQEQQDHLNELNALAKEHNIKTVAMGVEDANSLAILWTVGVNYIQGYFLQEPSENISYEFSSA</sequence>
<evidence type="ECO:0000313" key="5">
    <source>
        <dbReference type="Proteomes" id="UP000034410"/>
    </source>
</evidence>
<dbReference type="CDD" id="cd00130">
    <property type="entry name" value="PAS"/>
    <property type="match status" value="1"/>
</dbReference>
<dbReference type="PROSITE" id="PS50887">
    <property type="entry name" value="GGDEF"/>
    <property type="match status" value="1"/>
</dbReference>
<dbReference type="SUPFAM" id="SSF55073">
    <property type="entry name" value="Nucleotide cyclase"/>
    <property type="match status" value="1"/>
</dbReference>
<feature type="coiled-coil region" evidence="1">
    <location>
        <begin position="131"/>
        <end position="158"/>
    </location>
</feature>
<organism evidence="4 5">
    <name type="scientific">Sedimenticola thiotaurini</name>
    <dbReference type="NCBI Taxonomy" id="1543721"/>
    <lineage>
        <taxon>Bacteria</taxon>
        <taxon>Pseudomonadati</taxon>
        <taxon>Pseudomonadota</taxon>
        <taxon>Gammaproteobacteria</taxon>
        <taxon>Chromatiales</taxon>
        <taxon>Sedimenticolaceae</taxon>
        <taxon>Sedimenticola</taxon>
    </lineage>
</organism>
<protein>
    <recommendedName>
        <fullName evidence="6">EAL domain-containing protein</fullName>
    </recommendedName>
</protein>
<dbReference type="CDD" id="cd01948">
    <property type="entry name" value="EAL"/>
    <property type="match status" value="1"/>
</dbReference>
<dbReference type="InterPro" id="IPR000160">
    <property type="entry name" value="GGDEF_dom"/>
</dbReference>
<evidence type="ECO:0008006" key="6">
    <source>
        <dbReference type="Google" id="ProtNLM"/>
    </source>
</evidence>
<dbReference type="PANTHER" id="PTHR33121:SF23">
    <property type="entry name" value="CYCLIC DI-GMP PHOSPHODIESTERASE PDEB"/>
    <property type="match status" value="1"/>
</dbReference>
<dbReference type="KEGG" id="seds:AAY24_08815"/>
<evidence type="ECO:0000313" key="4">
    <source>
        <dbReference type="EMBL" id="AKH20434.1"/>
    </source>
</evidence>
<dbReference type="EMBL" id="CP011412">
    <property type="protein sequence ID" value="AKH20434.1"/>
    <property type="molecule type" value="Genomic_DNA"/>
</dbReference>
<dbReference type="SMART" id="SM00091">
    <property type="entry name" value="PAS"/>
    <property type="match status" value="1"/>
</dbReference>
<name>A0A0F7JYR3_9GAMM</name>